<comment type="caution">
    <text evidence="6">The sequence shown here is derived from an EMBL/GenBank/DDBJ whole genome shotgun (WGS) entry which is preliminary data.</text>
</comment>
<dbReference type="SUPFAM" id="SSF47240">
    <property type="entry name" value="Ferritin-like"/>
    <property type="match status" value="1"/>
</dbReference>
<evidence type="ECO:0000313" key="6">
    <source>
        <dbReference type="EMBL" id="TNM68088.1"/>
    </source>
</evidence>
<dbReference type="Gene3D" id="1.20.1260.10">
    <property type="match status" value="1"/>
</dbReference>
<dbReference type="PRINTS" id="PR01346">
    <property type="entry name" value="HELNAPAPROT"/>
</dbReference>
<dbReference type="Pfam" id="PF00210">
    <property type="entry name" value="Ferritin"/>
    <property type="match status" value="1"/>
</dbReference>
<gene>
    <name evidence="6" type="ORF">FHR04_17305</name>
</gene>
<dbReference type="Proteomes" id="UP000313988">
    <property type="component" value="Unassembled WGS sequence"/>
</dbReference>
<accession>A0A5C4XXU2</accession>
<name>A0A5C4XXU2_9DEIO</name>
<keyword evidence="4" id="KW-0732">Signal</keyword>
<evidence type="ECO:0000256" key="2">
    <source>
        <dbReference type="RuleBase" id="RU003875"/>
    </source>
</evidence>
<dbReference type="InterPro" id="IPR002177">
    <property type="entry name" value="DPS_DNA-bd"/>
</dbReference>
<dbReference type="PANTHER" id="PTHR42932:SF3">
    <property type="entry name" value="DNA PROTECTION DURING STARVATION PROTEIN"/>
    <property type="match status" value="1"/>
</dbReference>
<dbReference type="EMBL" id="VDMO01000025">
    <property type="protein sequence ID" value="TNM68088.1"/>
    <property type="molecule type" value="Genomic_DNA"/>
</dbReference>
<evidence type="ECO:0000256" key="1">
    <source>
        <dbReference type="ARBA" id="ARBA00009497"/>
    </source>
</evidence>
<dbReference type="InterPro" id="IPR009078">
    <property type="entry name" value="Ferritin-like_SF"/>
</dbReference>
<evidence type="ECO:0000313" key="7">
    <source>
        <dbReference type="Proteomes" id="UP000313988"/>
    </source>
</evidence>
<evidence type="ECO:0000256" key="4">
    <source>
        <dbReference type="SAM" id="SignalP"/>
    </source>
</evidence>
<feature type="chain" id="PRO_5022686634" evidence="4">
    <location>
        <begin position="22"/>
        <end position="241"/>
    </location>
</feature>
<feature type="compositionally biased region" description="Polar residues" evidence="3">
    <location>
        <begin position="220"/>
        <end position="234"/>
    </location>
</feature>
<dbReference type="OrthoDB" id="9797023at2"/>
<dbReference type="CDD" id="cd01043">
    <property type="entry name" value="DPS"/>
    <property type="match status" value="1"/>
</dbReference>
<organism evidence="6 7">
    <name type="scientific">Deinococcus radiopugnans ATCC 19172</name>
    <dbReference type="NCBI Taxonomy" id="585398"/>
    <lineage>
        <taxon>Bacteria</taxon>
        <taxon>Thermotogati</taxon>
        <taxon>Deinococcota</taxon>
        <taxon>Deinococci</taxon>
        <taxon>Deinococcales</taxon>
        <taxon>Deinococcaceae</taxon>
        <taxon>Deinococcus</taxon>
    </lineage>
</organism>
<sequence length="241" mass="26113">MENPMKQTLLLSVLLFGSALAGGAGAQSAGSQIPATSVNTPQSNTGQPSAQSTKTASPLPYNVPSRLPSSGTDNLQKSVAALQNTLTELQALQLQTKQAHWNVSGTLFYTLHELLQEHYEGISKYADDTAERLLSVGASSDGRAITIVASSRLPEIPGGFIDDAQVIQFFIYQYETVGQRIFQRIGDVEKADPTTANQLQEVEAAIEKYQWQMRAFLQNTPTDSNSGFDINNNKPVPLRGK</sequence>
<protein>
    <submittedName>
        <fullName evidence="6">DNA starvation/stationary phase protection protein</fullName>
    </submittedName>
</protein>
<proteinExistence type="inferred from homology"/>
<comment type="similarity">
    <text evidence="1 2">Belongs to the Dps family.</text>
</comment>
<dbReference type="PANTHER" id="PTHR42932">
    <property type="entry name" value="GENERAL STRESS PROTEIN 20U"/>
    <property type="match status" value="1"/>
</dbReference>
<evidence type="ECO:0000259" key="5">
    <source>
        <dbReference type="Pfam" id="PF00210"/>
    </source>
</evidence>
<reference evidence="6 7" key="1">
    <citation type="submission" date="2019-06" db="EMBL/GenBank/DDBJ databases">
        <title>Genome sequence of Deinococcus radiopugnans ATCC 19172.</title>
        <authorList>
            <person name="Maclea K.S."/>
            <person name="Maynard C.R."/>
        </authorList>
    </citation>
    <scope>NUCLEOTIDE SEQUENCE [LARGE SCALE GENOMIC DNA]</scope>
    <source>
        <strain evidence="6 7">ATCC 19172</strain>
    </source>
</reference>
<feature type="compositionally biased region" description="Polar residues" evidence="3">
    <location>
        <begin position="33"/>
        <end position="56"/>
    </location>
</feature>
<dbReference type="InterPro" id="IPR008331">
    <property type="entry name" value="Ferritin_DPS_dom"/>
</dbReference>
<dbReference type="AlphaFoldDB" id="A0A5C4XXU2"/>
<feature type="region of interest" description="Disordered" evidence="3">
    <location>
        <begin position="27"/>
        <end position="73"/>
    </location>
</feature>
<feature type="region of interest" description="Disordered" evidence="3">
    <location>
        <begin position="220"/>
        <end position="241"/>
    </location>
</feature>
<dbReference type="GO" id="GO:0008199">
    <property type="term" value="F:ferric iron binding"/>
    <property type="evidence" value="ECO:0007669"/>
    <property type="project" value="InterPro"/>
</dbReference>
<dbReference type="InterPro" id="IPR012347">
    <property type="entry name" value="Ferritin-like"/>
</dbReference>
<feature type="signal peptide" evidence="4">
    <location>
        <begin position="1"/>
        <end position="21"/>
    </location>
</feature>
<feature type="domain" description="Ferritin/DPS" evidence="5">
    <location>
        <begin position="80"/>
        <end position="220"/>
    </location>
</feature>
<evidence type="ECO:0000256" key="3">
    <source>
        <dbReference type="SAM" id="MobiDB-lite"/>
    </source>
</evidence>